<dbReference type="Pfam" id="PF01127">
    <property type="entry name" value="Sdh_cyt"/>
    <property type="match status" value="1"/>
</dbReference>
<evidence type="ECO:0000313" key="15">
    <source>
        <dbReference type="Proteomes" id="UP000028702"/>
    </source>
</evidence>
<evidence type="ECO:0000256" key="3">
    <source>
        <dbReference type="ARBA" id="ARBA00007244"/>
    </source>
</evidence>
<keyword evidence="15" id="KW-1185">Reference proteome</keyword>
<comment type="function">
    <text evidence="1">Membrane-anchoring subunit of succinate dehydrogenase (SDH).</text>
</comment>
<dbReference type="GO" id="GO:0009055">
    <property type="term" value="F:electron transfer activity"/>
    <property type="evidence" value="ECO:0007669"/>
    <property type="project" value="InterPro"/>
</dbReference>
<evidence type="ECO:0000256" key="10">
    <source>
        <dbReference type="ARBA" id="ARBA00023136"/>
    </source>
</evidence>
<dbReference type="PROSITE" id="PS01001">
    <property type="entry name" value="SDH_CYT_2"/>
    <property type="match status" value="1"/>
</dbReference>
<dbReference type="RefSeq" id="WP_045443275.1">
    <property type="nucleotide sequence ID" value="NZ_BBIO01000003.1"/>
</dbReference>
<dbReference type="PIRSF" id="PIRSF000178">
    <property type="entry name" value="SDH_cyt_b560"/>
    <property type="match status" value="1"/>
</dbReference>
<accession>A0A081B8B7</accession>
<organism evidence="14 15">
    <name type="scientific">Tepidicaulis marinus</name>
    <dbReference type="NCBI Taxonomy" id="1333998"/>
    <lineage>
        <taxon>Bacteria</taxon>
        <taxon>Pseudomonadati</taxon>
        <taxon>Pseudomonadota</taxon>
        <taxon>Alphaproteobacteria</taxon>
        <taxon>Hyphomicrobiales</taxon>
        <taxon>Parvibaculaceae</taxon>
        <taxon>Tepidicaulis</taxon>
    </lineage>
</organism>
<keyword evidence="9 12" id="KW-0408">Iron</keyword>
<evidence type="ECO:0000256" key="9">
    <source>
        <dbReference type="ARBA" id="ARBA00023004"/>
    </source>
</evidence>
<dbReference type="GO" id="GO:0006099">
    <property type="term" value="P:tricarboxylic acid cycle"/>
    <property type="evidence" value="ECO:0007669"/>
    <property type="project" value="InterPro"/>
</dbReference>
<dbReference type="GO" id="GO:0016020">
    <property type="term" value="C:membrane"/>
    <property type="evidence" value="ECO:0007669"/>
    <property type="project" value="UniProtKB-SubCell"/>
</dbReference>
<feature type="binding site" description="axial binding residue" evidence="12">
    <location>
        <position position="84"/>
    </location>
    <ligand>
        <name>heme</name>
        <dbReference type="ChEBI" id="CHEBI:30413"/>
        <note>ligand shared with second transmembrane subunit</note>
    </ligand>
    <ligandPart>
        <name>Fe</name>
        <dbReference type="ChEBI" id="CHEBI:18248"/>
    </ligandPart>
</feature>
<evidence type="ECO:0000313" key="14">
    <source>
        <dbReference type="EMBL" id="GAK44285.1"/>
    </source>
</evidence>
<sequence>MADSPSASRPLSPHLGIYRKMLTMMMSIVHRITGAALYFGTLLLAWWLIAAASGAEAYDVFSAHAGSWYGRIVLFGYTWALIHHMLGGLRHLVWDMGKGFDLRLVEWMARGTVAGSVILTVVVWVIAYQMMGAL</sequence>
<evidence type="ECO:0000256" key="6">
    <source>
        <dbReference type="ARBA" id="ARBA00022692"/>
    </source>
</evidence>
<evidence type="ECO:0000256" key="8">
    <source>
        <dbReference type="ARBA" id="ARBA00022989"/>
    </source>
</evidence>
<proteinExistence type="inferred from homology"/>
<comment type="similarity">
    <text evidence="3">Belongs to the cytochrome b560 family.</text>
</comment>
<dbReference type="PANTHER" id="PTHR10978">
    <property type="entry name" value="SUCCINATE DEHYDROGENASE CYTOCHROME B560 SUBUNIT"/>
    <property type="match status" value="1"/>
</dbReference>
<feature type="transmembrane region" description="Helical" evidence="13">
    <location>
        <begin position="107"/>
        <end position="131"/>
    </location>
</feature>
<dbReference type="GO" id="GO:0046872">
    <property type="term" value="F:metal ion binding"/>
    <property type="evidence" value="ECO:0007669"/>
    <property type="project" value="UniProtKB-KW"/>
</dbReference>
<dbReference type="InterPro" id="IPR000701">
    <property type="entry name" value="SuccDH_FuR_B_TM-su"/>
</dbReference>
<dbReference type="eggNOG" id="COG2009">
    <property type="taxonomic scope" value="Bacteria"/>
</dbReference>
<evidence type="ECO:0000256" key="4">
    <source>
        <dbReference type="ARBA" id="ARBA00020076"/>
    </source>
</evidence>
<feature type="transmembrane region" description="Helical" evidence="13">
    <location>
        <begin position="67"/>
        <end position="86"/>
    </location>
</feature>
<reference evidence="14 15" key="1">
    <citation type="submission" date="2014-07" db="EMBL/GenBank/DDBJ databases">
        <title>Tepidicaulis marinum gen. nov., sp. nov., a novel marine bacterium denitrifying nitrate to nitrous oxide strictly under microaerobic conditions.</title>
        <authorList>
            <person name="Takeuchi M."/>
            <person name="Yamagishi T."/>
            <person name="Kamagata Y."/>
            <person name="Oshima K."/>
            <person name="Hattori M."/>
            <person name="Katayama T."/>
            <person name="Hanada S."/>
            <person name="Tamaki H."/>
            <person name="Marumo K."/>
            <person name="Maeda H."/>
            <person name="Nedachi M."/>
            <person name="Iwasaki W."/>
            <person name="Suwa Y."/>
            <person name="Sakata S."/>
        </authorList>
    </citation>
    <scope>NUCLEOTIDE SEQUENCE [LARGE SCALE GENOMIC DNA]</scope>
    <source>
        <strain evidence="14 15">MA2</strain>
    </source>
</reference>
<evidence type="ECO:0000256" key="13">
    <source>
        <dbReference type="SAM" id="Phobius"/>
    </source>
</evidence>
<keyword evidence="8 13" id="KW-1133">Transmembrane helix</keyword>
<comment type="subunit">
    <text evidence="11">Part of an enzyme complex containing four subunits: a flavoprotein, an iron-sulfur protein, plus two membrane-anchoring proteins, SdhC and SdhD. The complex can form homotrimers.</text>
</comment>
<dbReference type="EMBL" id="BBIO01000003">
    <property type="protein sequence ID" value="GAK44285.1"/>
    <property type="molecule type" value="Genomic_DNA"/>
</dbReference>
<comment type="caution">
    <text evidence="14">The sequence shown here is derived from an EMBL/GenBank/DDBJ whole genome shotgun (WGS) entry which is preliminary data.</text>
</comment>
<keyword evidence="5 12" id="KW-0349">Heme</keyword>
<evidence type="ECO:0000256" key="7">
    <source>
        <dbReference type="ARBA" id="ARBA00022723"/>
    </source>
</evidence>
<dbReference type="SUPFAM" id="SSF81343">
    <property type="entry name" value="Fumarate reductase respiratory complex transmembrane subunits"/>
    <property type="match status" value="1"/>
</dbReference>
<name>A0A081B8B7_9HYPH</name>
<dbReference type="Proteomes" id="UP000028702">
    <property type="component" value="Unassembled WGS sequence"/>
</dbReference>
<dbReference type="STRING" id="1333998.M2A_0784"/>
<protein>
    <recommendedName>
        <fullName evidence="4">Succinate dehydrogenase cytochrome b556 subunit</fullName>
    </recommendedName>
</protein>
<dbReference type="InterPro" id="IPR018495">
    <property type="entry name" value="Succ_DH_cyt_bsu_CS"/>
</dbReference>
<keyword evidence="6 13" id="KW-0812">Transmembrane</keyword>
<comment type="cofactor">
    <cofactor evidence="12">
        <name>heme</name>
        <dbReference type="ChEBI" id="CHEBI:30413"/>
    </cofactor>
    <text evidence="12">The heme is bound between the two transmembrane subunits.</text>
</comment>
<evidence type="ECO:0000256" key="1">
    <source>
        <dbReference type="ARBA" id="ARBA00004050"/>
    </source>
</evidence>
<comment type="subcellular location">
    <subcellularLocation>
        <location evidence="2">Membrane</location>
        <topology evidence="2">Multi-pass membrane protein</topology>
    </subcellularLocation>
</comment>
<dbReference type="AlphaFoldDB" id="A0A081B8B7"/>
<evidence type="ECO:0000256" key="2">
    <source>
        <dbReference type="ARBA" id="ARBA00004141"/>
    </source>
</evidence>
<keyword evidence="10 13" id="KW-0472">Membrane</keyword>
<evidence type="ECO:0000256" key="12">
    <source>
        <dbReference type="PIRSR" id="PIRSR000178-1"/>
    </source>
</evidence>
<evidence type="ECO:0000256" key="5">
    <source>
        <dbReference type="ARBA" id="ARBA00022617"/>
    </source>
</evidence>
<dbReference type="PROSITE" id="PS01000">
    <property type="entry name" value="SDH_CYT_1"/>
    <property type="match status" value="1"/>
</dbReference>
<dbReference type="PANTHER" id="PTHR10978:SF5">
    <property type="entry name" value="SUCCINATE DEHYDROGENASE CYTOCHROME B560 SUBUNIT, MITOCHONDRIAL"/>
    <property type="match status" value="1"/>
</dbReference>
<evidence type="ECO:0000256" key="11">
    <source>
        <dbReference type="ARBA" id="ARBA00025912"/>
    </source>
</evidence>
<dbReference type="Gene3D" id="1.20.1300.10">
    <property type="entry name" value="Fumarate reductase/succinate dehydrogenase, transmembrane subunit"/>
    <property type="match status" value="1"/>
</dbReference>
<dbReference type="InterPro" id="IPR034804">
    <property type="entry name" value="SQR/QFR_C/D"/>
</dbReference>
<dbReference type="CDD" id="cd03499">
    <property type="entry name" value="SQR_TypeC_SdhC"/>
    <property type="match status" value="1"/>
</dbReference>
<gene>
    <name evidence="14" type="ORF">M2A_0784</name>
</gene>
<keyword evidence="7 12" id="KW-0479">Metal-binding</keyword>
<dbReference type="InterPro" id="IPR014314">
    <property type="entry name" value="Succ_DH_cytb556"/>
</dbReference>
<dbReference type="NCBIfam" id="TIGR02970">
    <property type="entry name" value="succ_dehyd_cytB"/>
    <property type="match status" value="1"/>
</dbReference>